<evidence type="ECO:0000256" key="2">
    <source>
        <dbReference type="SAM" id="SignalP"/>
    </source>
</evidence>
<feature type="compositionally biased region" description="Basic and acidic residues" evidence="1">
    <location>
        <begin position="55"/>
        <end position="65"/>
    </location>
</feature>
<feature type="region of interest" description="Disordered" evidence="1">
    <location>
        <begin position="405"/>
        <end position="433"/>
    </location>
</feature>
<feature type="region of interest" description="Disordered" evidence="1">
    <location>
        <begin position="33"/>
        <end position="66"/>
    </location>
</feature>
<keyword evidence="4" id="KW-1185">Reference proteome</keyword>
<feature type="chain" id="PRO_5042133025" evidence="2">
    <location>
        <begin position="32"/>
        <end position="929"/>
    </location>
</feature>
<feature type="compositionally biased region" description="Polar residues" evidence="1">
    <location>
        <begin position="916"/>
        <end position="929"/>
    </location>
</feature>
<sequence length="929" mass="100533">MNQQTKLRSSTYLPLFTLFLLTFLNVNCIVSKEDPSTSQSSGTPQTSLSIDEVVEQEKSHRHPETQLEPDLASTIFDAAKQNVGKVNSAASSNGNAGPVVPKNPLERTTTMPNAQHLDAGSTGSVRGRRSAPAVHFSEYDAINADFNNDEEQSETVNKEEPLPFEHELSNKPQTDNGHGVQLANSEVSVQNANNSPQVQELKSSVISPEGADVIEKAPIQKSQETHKQLFEKLEKESAQQPQENLAVENLPAQADVVDAKSLTNNTKITETTTNTAAKTKTTSAAIFDTTEDVHVEESRDEKSDLEGDFADQTTVVWYAKSKTTTVAPTRSSDDYPPFGLIDRSVNKRQRVILTNFVDPALARLFWRVKRQVSTRVKRGDEHSTDYVDVGDISHKIMRDSVNNHAENHTDLGQGHGSEIPEDSNLAPNLKSSNVSDVFEIPEKTETKEDHNIDSKISEILAENNSNSALGNFSDKNSEAIVRSKVPNESKASEQFTKLQEAQEAADAKLQRQQFRLSEINSGERPAVDRSQLKVGLKLVPSTVTPTIRSNTLAPNLRGRIAPGQAIQEVRSPQVGSPAVNQDKKPNIAQATGSDADGLFKDLPSGGDNAANNAADAVIGTEGGSDKDLGLQRIGSASSSASISPANSVPAPVAQQTVSANQGNGMAQPQLAPQPAPSPRQVQENHFLIGRQRFIIKSQQQALWQQVGWQRQQQPVPAQPVSAPLSTASVAQPHQVAPQPPPPQFTNARGIADTDIPRPASQPPVQRPAQIAQVPRPAPVANRVPQTPPAVRVVDQANLQTTIRTTIATTARFVATPATTTFPPFVGAFTDVRELPAATPLPNIVITQRPETNNRVRVPEGEVYDEVGPLEGNPSSKRSRRLATKAKPIDDGESEPVKIKFTSLLSNDDLDILNSDQKSSSKLTSDAPQD</sequence>
<evidence type="ECO:0000313" key="4">
    <source>
        <dbReference type="Proteomes" id="UP001201812"/>
    </source>
</evidence>
<feature type="compositionally biased region" description="Low complexity" evidence="1">
    <location>
        <begin position="36"/>
        <end position="49"/>
    </location>
</feature>
<feature type="compositionally biased region" description="Low complexity" evidence="1">
    <location>
        <begin position="771"/>
        <end position="784"/>
    </location>
</feature>
<accession>A0AAD4R2M2</accession>
<feature type="region of interest" description="Disordered" evidence="1">
    <location>
        <begin position="570"/>
        <end position="606"/>
    </location>
</feature>
<gene>
    <name evidence="3" type="ORF">DdX_10150</name>
</gene>
<dbReference type="Proteomes" id="UP001201812">
    <property type="component" value="Unassembled WGS sequence"/>
</dbReference>
<feature type="signal peptide" evidence="2">
    <location>
        <begin position="1"/>
        <end position="31"/>
    </location>
</feature>
<dbReference type="EMBL" id="JAKKPZ010000021">
    <property type="protein sequence ID" value="KAI1711686.1"/>
    <property type="molecule type" value="Genomic_DNA"/>
</dbReference>
<feature type="region of interest" description="Disordered" evidence="1">
    <location>
        <begin position="851"/>
        <end position="896"/>
    </location>
</feature>
<feature type="region of interest" description="Disordered" evidence="1">
    <location>
        <begin position="714"/>
        <end position="784"/>
    </location>
</feature>
<feature type="compositionally biased region" description="Low complexity" evidence="1">
    <location>
        <begin position="714"/>
        <end position="736"/>
    </location>
</feature>
<feature type="region of interest" description="Disordered" evidence="1">
    <location>
        <begin position="660"/>
        <end position="680"/>
    </location>
</feature>
<dbReference type="AlphaFoldDB" id="A0AAD4R2M2"/>
<evidence type="ECO:0000313" key="3">
    <source>
        <dbReference type="EMBL" id="KAI1711686.1"/>
    </source>
</evidence>
<feature type="region of interest" description="Disordered" evidence="1">
    <location>
        <begin position="909"/>
        <end position="929"/>
    </location>
</feature>
<keyword evidence="2" id="KW-0732">Signal</keyword>
<proteinExistence type="predicted"/>
<organism evidence="3 4">
    <name type="scientific">Ditylenchus destructor</name>
    <dbReference type="NCBI Taxonomy" id="166010"/>
    <lineage>
        <taxon>Eukaryota</taxon>
        <taxon>Metazoa</taxon>
        <taxon>Ecdysozoa</taxon>
        <taxon>Nematoda</taxon>
        <taxon>Chromadorea</taxon>
        <taxon>Rhabditida</taxon>
        <taxon>Tylenchina</taxon>
        <taxon>Tylenchomorpha</taxon>
        <taxon>Sphaerularioidea</taxon>
        <taxon>Anguinidae</taxon>
        <taxon>Anguininae</taxon>
        <taxon>Ditylenchus</taxon>
    </lineage>
</organism>
<comment type="caution">
    <text evidence="3">The sequence shown here is derived from an EMBL/GenBank/DDBJ whole genome shotgun (WGS) entry which is preliminary data.</text>
</comment>
<evidence type="ECO:0000256" key="1">
    <source>
        <dbReference type="SAM" id="MobiDB-lite"/>
    </source>
</evidence>
<protein>
    <submittedName>
        <fullName evidence="3">Uncharacterized protein</fullName>
    </submittedName>
</protein>
<name>A0AAD4R2M2_9BILA</name>
<reference evidence="3" key="1">
    <citation type="submission" date="2022-01" db="EMBL/GenBank/DDBJ databases">
        <title>Genome Sequence Resource for Two Populations of Ditylenchus destructor, the Migratory Endoparasitic Phytonematode.</title>
        <authorList>
            <person name="Zhang H."/>
            <person name="Lin R."/>
            <person name="Xie B."/>
        </authorList>
    </citation>
    <scope>NUCLEOTIDE SEQUENCE</scope>
    <source>
        <strain evidence="3">BazhouSP</strain>
    </source>
</reference>
<feature type="compositionally biased region" description="Basic and acidic residues" evidence="1">
    <location>
        <begin position="886"/>
        <end position="896"/>
    </location>
</feature>